<proteinExistence type="predicted"/>
<evidence type="ECO:0000313" key="2">
    <source>
        <dbReference type="Proteomes" id="UP000471560"/>
    </source>
</evidence>
<gene>
    <name evidence="1" type="ORF">GR204_27555</name>
</gene>
<evidence type="ECO:0000313" key="1">
    <source>
        <dbReference type="EMBL" id="NEI37675.1"/>
    </source>
</evidence>
<protein>
    <submittedName>
        <fullName evidence="1">Uncharacterized protein</fullName>
    </submittedName>
</protein>
<sequence length="51" mass="5651">MSADVQEVIEKMVIVHMSAEELAAFNDEFEVNIGSSAWVDECAPPKMTTIH</sequence>
<comment type="caution">
    <text evidence="1">The sequence shown here is derived from an EMBL/GenBank/DDBJ whole genome shotgun (WGS) entry which is preliminary data.</text>
</comment>
<accession>A0A6P0BD08</accession>
<dbReference type="RefSeq" id="WP_164578515.1">
    <property type="nucleotide sequence ID" value="NZ_WUEZ01000039.1"/>
</dbReference>
<reference evidence="1 2" key="1">
    <citation type="submission" date="2019-12" db="EMBL/GenBank/DDBJ databases">
        <title>Rhizobium genotypes associated with high levels of biological nitrogen fixation by grain legumes in a temperate-maritime cropping system.</title>
        <authorList>
            <person name="Maluk M."/>
            <person name="Francesc Ferrando Molina F."/>
            <person name="Lopez Del Egido L."/>
            <person name="Lafos M."/>
            <person name="Langarica-Fuentes A."/>
            <person name="Gebre Yohannes G."/>
            <person name="Young M.W."/>
            <person name="Martin P."/>
            <person name="Gantlett R."/>
            <person name="Kenicer G."/>
            <person name="Hawes C."/>
            <person name="Begg G.S."/>
            <person name="Quilliam R.S."/>
            <person name="Squire G.R."/>
            <person name="Poole P.S."/>
            <person name="Young P.W."/>
            <person name="Iannetta P.M."/>
            <person name="James E.K."/>
        </authorList>
    </citation>
    <scope>NUCLEOTIDE SEQUENCE [LARGE SCALE GENOMIC DNA]</scope>
    <source>
        <strain evidence="1 2">JHI1096</strain>
    </source>
</reference>
<dbReference type="Proteomes" id="UP000471560">
    <property type="component" value="Unassembled WGS sequence"/>
</dbReference>
<dbReference type="EMBL" id="WUEZ01000039">
    <property type="protein sequence ID" value="NEI37675.1"/>
    <property type="molecule type" value="Genomic_DNA"/>
</dbReference>
<organism evidence="1 2">
    <name type="scientific">Rhizobium leguminosarum</name>
    <dbReference type="NCBI Taxonomy" id="384"/>
    <lineage>
        <taxon>Bacteria</taxon>
        <taxon>Pseudomonadati</taxon>
        <taxon>Pseudomonadota</taxon>
        <taxon>Alphaproteobacteria</taxon>
        <taxon>Hyphomicrobiales</taxon>
        <taxon>Rhizobiaceae</taxon>
        <taxon>Rhizobium/Agrobacterium group</taxon>
        <taxon>Rhizobium</taxon>
    </lineage>
</organism>
<dbReference type="AlphaFoldDB" id="A0A6P0BD08"/>
<name>A0A6P0BD08_RHILE</name>